<dbReference type="AlphaFoldDB" id="A2Q6F3"/>
<dbReference type="CDD" id="cd19511">
    <property type="entry name" value="RecA-like_CDC48_r2-like"/>
    <property type="match status" value="1"/>
</dbReference>
<name>A2Q6F3_MEDTR</name>
<gene>
    <name evidence="7" type="ORF">MtrDRAFT_AC183371g17v1</name>
</gene>
<dbReference type="PANTHER" id="PTHR23077:SF27">
    <property type="entry name" value="ATPASE FAMILY GENE 2 PROTEIN HOMOLOG A"/>
    <property type="match status" value="1"/>
</dbReference>
<protein>
    <submittedName>
        <fullName evidence="7">AAA ATPase, central region</fullName>
    </submittedName>
</protein>
<reference evidence="7" key="2">
    <citation type="submission" date="2007-03" db="EMBL/GenBank/DDBJ databases">
        <authorList>
            <consortium name="The International Medicago Genome Annotation Group"/>
        </authorList>
    </citation>
    <scope>NUCLEOTIDE SEQUENCE</scope>
</reference>
<dbReference type="SMART" id="SM00382">
    <property type="entry name" value="AAA"/>
    <property type="match status" value="1"/>
</dbReference>
<sequence>MGFLSLCHIQLFIDKIDAIAPPRKDGGEELSKRLVVTLLGLMDGIRRNEGLVVIAATNRLDRIDPALRRPGRFDKEVEIGVPSQVERGDILRAILGEIDHSLSETQIEELASITHGFVGADLVGLRNWAALICLRRYAEQKLKKTCNASSDDITKQPTPLKSATNSKDHSGIITSSVSDMSVASSLLLPSFLMGETSEIIDETPDHGEEEHILKVTFEDFQKARPEIRPSAMREVTLEVPKVNWEDIGGQKEVKNQLLEAVVWPQKHRDAFTRIGTDPPTAVLMFGPPGCSKTLMARAVASEAGLNFLAVKGPELFSKWVGESEKAVRSLFDKARANAPAIIFFDEIDSLAITRGKDGDGVSVSDRVMAQLLVQLDGVLKRVDVIVIAATNRPDKIDPALLRQGRFDRLLYVGPPNEIDREEIFSIHLRKTPYDSDVSMKELAQLTDGYTGADIAHICRQAALAALEESFDASVVTMKHFKMAIKQVQPSEFQSYQKLSAKFQRAVFSDAI</sequence>
<dbReference type="InterPro" id="IPR003593">
    <property type="entry name" value="AAA+_ATPase"/>
</dbReference>
<comment type="similarity">
    <text evidence="1 4">Belongs to the AAA ATPase family.</text>
</comment>
<evidence type="ECO:0000256" key="4">
    <source>
        <dbReference type="RuleBase" id="RU003651"/>
    </source>
</evidence>
<evidence type="ECO:0000256" key="1">
    <source>
        <dbReference type="ARBA" id="ARBA00006914"/>
    </source>
</evidence>
<dbReference type="PROSITE" id="PS00674">
    <property type="entry name" value="AAA"/>
    <property type="match status" value="2"/>
</dbReference>
<dbReference type="GO" id="GO:0016887">
    <property type="term" value="F:ATP hydrolysis activity"/>
    <property type="evidence" value="ECO:0007669"/>
    <property type="project" value="InterPro"/>
</dbReference>
<dbReference type="Pfam" id="PF00004">
    <property type="entry name" value="AAA"/>
    <property type="match status" value="2"/>
</dbReference>
<evidence type="ECO:0000256" key="2">
    <source>
        <dbReference type="ARBA" id="ARBA00022741"/>
    </source>
</evidence>
<dbReference type="GO" id="GO:0005524">
    <property type="term" value="F:ATP binding"/>
    <property type="evidence" value="ECO:0007669"/>
    <property type="project" value="UniProtKB-KW"/>
</dbReference>
<dbReference type="InterPro" id="IPR003959">
    <property type="entry name" value="ATPase_AAA_core"/>
</dbReference>
<dbReference type="Gene3D" id="3.40.50.300">
    <property type="entry name" value="P-loop containing nucleotide triphosphate hydrolases"/>
    <property type="match status" value="2"/>
</dbReference>
<dbReference type="InterPro" id="IPR027417">
    <property type="entry name" value="P-loop_NTPase"/>
</dbReference>
<dbReference type="PANTHER" id="PTHR23077">
    <property type="entry name" value="AAA-FAMILY ATPASE"/>
    <property type="match status" value="1"/>
</dbReference>
<keyword evidence="3 4" id="KW-0067">ATP-binding</keyword>
<dbReference type="SUPFAM" id="SSF52540">
    <property type="entry name" value="P-loop containing nucleoside triphosphate hydrolases"/>
    <property type="match status" value="2"/>
</dbReference>
<dbReference type="FunFam" id="1.10.8.60:FF:000158">
    <property type="entry name" value="Calmodulin-interacting protein 111"/>
    <property type="match status" value="1"/>
</dbReference>
<evidence type="ECO:0000256" key="3">
    <source>
        <dbReference type="ARBA" id="ARBA00022840"/>
    </source>
</evidence>
<evidence type="ECO:0000313" key="7">
    <source>
        <dbReference type="EMBL" id="ABN09173.1"/>
    </source>
</evidence>
<dbReference type="FunFam" id="3.40.50.300:FF:000661">
    <property type="entry name" value="calmodulin-interacting protein 111 isoform X1"/>
    <property type="match status" value="1"/>
</dbReference>
<evidence type="ECO:0000259" key="6">
    <source>
        <dbReference type="SMART" id="SM00382"/>
    </source>
</evidence>
<proteinExistence type="inferred from homology"/>
<feature type="region of interest" description="Disordered" evidence="5">
    <location>
        <begin position="147"/>
        <end position="168"/>
    </location>
</feature>
<dbReference type="Gene3D" id="1.10.8.60">
    <property type="match status" value="2"/>
</dbReference>
<evidence type="ECO:0000256" key="5">
    <source>
        <dbReference type="SAM" id="MobiDB-lite"/>
    </source>
</evidence>
<dbReference type="FunFam" id="1.10.8.60:FF:000038">
    <property type="entry name" value="spermatogenesis-associated protein 5-like protein 1"/>
    <property type="match status" value="1"/>
</dbReference>
<keyword evidence="2 4" id="KW-0547">Nucleotide-binding</keyword>
<dbReference type="InterPro" id="IPR003960">
    <property type="entry name" value="ATPase_AAA_CS"/>
</dbReference>
<feature type="compositionally biased region" description="Polar residues" evidence="5">
    <location>
        <begin position="147"/>
        <end position="165"/>
    </location>
</feature>
<dbReference type="EMBL" id="AC183371">
    <property type="protein sequence ID" value="ABN09173.1"/>
    <property type="molecule type" value="Genomic_DNA"/>
</dbReference>
<feature type="domain" description="AAA+ ATPase" evidence="6">
    <location>
        <begin position="278"/>
        <end position="416"/>
    </location>
</feature>
<dbReference type="InterPro" id="IPR050168">
    <property type="entry name" value="AAA_ATPase_domain"/>
</dbReference>
<accession>A2Q6F3</accession>
<organism evidence="7">
    <name type="scientific">Medicago truncatula</name>
    <name type="common">Barrel medic</name>
    <name type="synonym">Medicago tribuloides</name>
    <dbReference type="NCBI Taxonomy" id="3880"/>
    <lineage>
        <taxon>Eukaryota</taxon>
        <taxon>Viridiplantae</taxon>
        <taxon>Streptophyta</taxon>
        <taxon>Embryophyta</taxon>
        <taxon>Tracheophyta</taxon>
        <taxon>Spermatophyta</taxon>
        <taxon>Magnoliopsida</taxon>
        <taxon>eudicotyledons</taxon>
        <taxon>Gunneridae</taxon>
        <taxon>Pentapetalae</taxon>
        <taxon>rosids</taxon>
        <taxon>fabids</taxon>
        <taxon>Fabales</taxon>
        <taxon>Fabaceae</taxon>
        <taxon>Papilionoideae</taxon>
        <taxon>50 kb inversion clade</taxon>
        <taxon>NPAAA clade</taxon>
        <taxon>Hologalegina</taxon>
        <taxon>IRL clade</taxon>
        <taxon>Trifolieae</taxon>
        <taxon>Medicago</taxon>
    </lineage>
</organism>
<reference evidence="7" key="1">
    <citation type="submission" date="2006-05" db="EMBL/GenBank/DDBJ databases">
        <authorList>
            <person name="Town C.D."/>
        </authorList>
    </citation>
    <scope>NUCLEOTIDE SEQUENCE</scope>
</reference>
<dbReference type="Pfam" id="PF17862">
    <property type="entry name" value="AAA_lid_3"/>
    <property type="match status" value="2"/>
</dbReference>
<dbReference type="ExpressionAtlas" id="A2Q6F3">
    <property type="expression patterns" value="differential"/>
</dbReference>
<dbReference type="InterPro" id="IPR041569">
    <property type="entry name" value="AAA_lid_3"/>
</dbReference>